<evidence type="ECO:0000313" key="2">
    <source>
        <dbReference type="EMBL" id="MBO1318958.1"/>
    </source>
</evidence>
<proteinExistence type="predicted"/>
<evidence type="ECO:0000256" key="1">
    <source>
        <dbReference type="SAM" id="MobiDB-lite"/>
    </source>
</evidence>
<dbReference type="EMBL" id="JAFREP010000008">
    <property type="protein sequence ID" value="MBO1318958.1"/>
    <property type="molecule type" value="Genomic_DNA"/>
</dbReference>
<dbReference type="Proteomes" id="UP000664417">
    <property type="component" value="Unassembled WGS sequence"/>
</dbReference>
<evidence type="ECO:0000313" key="3">
    <source>
        <dbReference type="Proteomes" id="UP000664417"/>
    </source>
</evidence>
<dbReference type="RefSeq" id="WP_207858778.1">
    <property type="nucleotide sequence ID" value="NZ_JAFREP010000008.1"/>
</dbReference>
<name>A0A8J7U433_9BACT</name>
<comment type="caution">
    <text evidence="2">The sequence shown here is derived from an EMBL/GenBank/DDBJ whole genome shotgun (WGS) entry which is preliminary data.</text>
</comment>
<dbReference type="AlphaFoldDB" id="A0A8J7U433"/>
<sequence>MHLTFDSLSVEITSSPNSNGLEIHVHIQIHNEQETGAPENETKDFSRSDTPTEECLPQAV</sequence>
<accession>A0A8J7U433</accession>
<feature type="region of interest" description="Disordered" evidence="1">
    <location>
        <begin position="31"/>
        <end position="60"/>
    </location>
</feature>
<organism evidence="2 3">
    <name type="scientific">Acanthopleuribacter pedis</name>
    <dbReference type="NCBI Taxonomy" id="442870"/>
    <lineage>
        <taxon>Bacteria</taxon>
        <taxon>Pseudomonadati</taxon>
        <taxon>Acidobacteriota</taxon>
        <taxon>Holophagae</taxon>
        <taxon>Acanthopleuribacterales</taxon>
        <taxon>Acanthopleuribacteraceae</taxon>
        <taxon>Acanthopleuribacter</taxon>
    </lineage>
</organism>
<gene>
    <name evidence="2" type="ORF">J3U88_10855</name>
</gene>
<reference evidence="2" key="1">
    <citation type="submission" date="2021-03" db="EMBL/GenBank/DDBJ databases">
        <authorList>
            <person name="Wang G."/>
        </authorList>
    </citation>
    <scope>NUCLEOTIDE SEQUENCE</scope>
    <source>
        <strain evidence="2">KCTC 12899</strain>
    </source>
</reference>
<keyword evidence="3" id="KW-1185">Reference proteome</keyword>
<protein>
    <submittedName>
        <fullName evidence="2">Uncharacterized protein</fullName>
    </submittedName>
</protein>